<dbReference type="PRINTS" id="PR01006">
    <property type="entry name" value="FLGHOOKFLIE"/>
</dbReference>
<comment type="caution">
    <text evidence="6">The sequence shown here is derived from an EMBL/GenBank/DDBJ whole genome shotgun (WGS) entry which is preliminary data.</text>
</comment>
<dbReference type="GO" id="GO:0071973">
    <property type="term" value="P:bacterial-type flagellum-dependent cell motility"/>
    <property type="evidence" value="ECO:0007669"/>
    <property type="project" value="InterPro"/>
</dbReference>
<evidence type="ECO:0000256" key="2">
    <source>
        <dbReference type="ARBA" id="ARBA00009272"/>
    </source>
</evidence>
<proteinExistence type="inferred from homology"/>
<dbReference type="RefSeq" id="WP_111514496.1">
    <property type="nucleotide sequence ID" value="NZ_QFYR01000001.1"/>
</dbReference>
<gene>
    <name evidence="4 6" type="primary">fliE</name>
    <name evidence="6" type="ORF">DJ018_09095</name>
</gene>
<dbReference type="InterPro" id="IPR001624">
    <property type="entry name" value="FliE"/>
</dbReference>
<keyword evidence="3 4" id="KW-0975">Bacterial flagellum</keyword>
<dbReference type="GO" id="GO:0003774">
    <property type="term" value="F:cytoskeletal motor activity"/>
    <property type="evidence" value="ECO:0007669"/>
    <property type="project" value="InterPro"/>
</dbReference>
<evidence type="ECO:0000256" key="1">
    <source>
        <dbReference type="ARBA" id="ARBA00004117"/>
    </source>
</evidence>
<accession>A0A328AWF2</accession>
<evidence type="ECO:0000256" key="4">
    <source>
        <dbReference type="HAMAP-Rule" id="MF_00724"/>
    </source>
</evidence>
<dbReference type="NCBIfam" id="TIGR00205">
    <property type="entry name" value="fliE"/>
    <property type="match status" value="1"/>
</dbReference>
<keyword evidence="6" id="KW-0282">Flagellum</keyword>
<dbReference type="AlphaFoldDB" id="A0A328AWF2"/>
<evidence type="ECO:0000313" key="6">
    <source>
        <dbReference type="EMBL" id="RAK58046.1"/>
    </source>
</evidence>
<name>A0A328AWF2_9CAUL</name>
<evidence type="ECO:0000313" key="7">
    <source>
        <dbReference type="Proteomes" id="UP000249725"/>
    </source>
</evidence>
<dbReference type="HAMAP" id="MF_00724">
    <property type="entry name" value="FliE"/>
    <property type="match status" value="1"/>
</dbReference>
<comment type="similarity">
    <text evidence="2 4">Belongs to the FliE family.</text>
</comment>
<dbReference type="Proteomes" id="UP000249725">
    <property type="component" value="Unassembled WGS sequence"/>
</dbReference>
<keyword evidence="6" id="KW-0966">Cell projection</keyword>
<keyword evidence="6" id="KW-0969">Cilium</keyword>
<dbReference type="Pfam" id="PF02049">
    <property type="entry name" value="FliE"/>
    <property type="match status" value="1"/>
</dbReference>
<protein>
    <recommendedName>
        <fullName evidence="4 5">Flagellar hook-basal body complex protein FliE</fullName>
    </recommendedName>
</protein>
<organism evidence="6 7">
    <name type="scientific">Phenylobacterium deserti</name>
    <dbReference type="NCBI Taxonomy" id="1914756"/>
    <lineage>
        <taxon>Bacteria</taxon>
        <taxon>Pseudomonadati</taxon>
        <taxon>Pseudomonadota</taxon>
        <taxon>Alphaproteobacteria</taxon>
        <taxon>Caulobacterales</taxon>
        <taxon>Caulobacteraceae</taxon>
        <taxon>Phenylobacterium</taxon>
    </lineage>
</organism>
<dbReference type="EMBL" id="QFYR01000001">
    <property type="protein sequence ID" value="RAK58046.1"/>
    <property type="molecule type" value="Genomic_DNA"/>
</dbReference>
<sequence length="104" mass="10692">MITALSAANAYAKMQKAAGIDAGLGGGAPVQGQGGFGDLLKAAMSDAVQTSRTAETQIANQVQGKAELIDVVTAISAAEHSLETVMAVRDQVISAYQEIMRMPI</sequence>
<dbReference type="PANTHER" id="PTHR34653:SF1">
    <property type="entry name" value="FLAGELLAR HOOK-BASAL BODY COMPLEX PROTEIN FLIE"/>
    <property type="match status" value="1"/>
</dbReference>
<dbReference type="PANTHER" id="PTHR34653">
    <property type="match status" value="1"/>
</dbReference>
<keyword evidence="7" id="KW-1185">Reference proteome</keyword>
<evidence type="ECO:0000256" key="5">
    <source>
        <dbReference type="NCBIfam" id="TIGR00205"/>
    </source>
</evidence>
<comment type="subcellular location">
    <subcellularLocation>
        <location evidence="1 4">Bacterial flagellum basal body</location>
    </subcellularLocation>
</comment>
<evidence type="ECO:0000256" key="3">
    <source>
        <dbReference type="ARBA" id="ARBA00023143"/>
    </source>
</evidence>
<dbReference type="OrthoDB" id="8481852at2"/>
<reference evidence="7" key="1">
    <citation type="submission" date="2018-05" db="EMBL/GenBank/DDBJ databases">
        <authorList>
            <person name="Li X."/>
        </authorList>
    </citation>
    <scope>NUCLEOTIDE SEQUENCE [LARGE SCALE GENOMIC DNA]</scope>
    <source>
        <strain evidence="7">YIM 73061</strain>
    </source>
</reference>
<dbReference type="GO" id="GO:0009425">
    <property type="term" value="C:bacterial-type flagellum basal body"/>
    <property type="evidence" value="ECO:0007669"/>
    <property type="project" value="UniProtKB-SubCell"/>
</dbReference>
<dbReference type="GO" id="GO:0005198">
    <property type="term" value="F:structural molecule activity"/>
    <property type="evidence" value="ECO:0007669"/>
    <property type="project" value="UniProtKB-UniRule"/>
</dbReference>